<feature type="region of interest" description="Disordered" evidence="1">
    <location>
        <begin position="277"/>
        <end position="322"/>
    </location>
</feature>
<feature type="compositionally biased region" description="Basic and acidic residues" evidence="1">
    <location>
        <begin position="97"/>
        <end position="179"/>
    </location>
</feature>
<accession>A0AAF3EUQ7</accession>
<sequence>MSWKNPYNGPGGPYFEPDDRESRHKNGVEWRREPDTGESWTSTSWRNNMDMHRYHGDPSLAPIQPNMRHYEMMEERPRFYGESSDYHRHYGVQESRGWQREERHRGYERRDEWRRSVDRNRGEERSDRRRVEQRRERDDRKSERADRRPESDDRKNEKEENKQPETAEENVQEKTERTTESSTVDEAEQAEILQQQEAPDEDSYSEGMKGAADLVILKPNFDDVHFYGGNRGRGGIRGDGPPRGRGGYRGSFPRAGIDERSPSWVSQYFDRVHKSKTLLPAPPQRLPPPGPSSSHFYPEDHFPRSGPPRAHDMPSFGGGMREIPKTKADFLESSASRRMKEWERFKSENGDDPHQFIETLSDVDEKETWYQILDLVGPTGDDDKKMPTMPPIQAPETPKRGLLGAHPAKSRLRTPSPVRPSFFRHEFPSVRPGLYTGKDGTMTAMGVSRSAPPSASAPHRKGLLGQGPGKSNGMRNYERGRPSFNPYTDALPERYGGEKSLNGPIQSEGPAYEPNLPSQFELLERNSLLEAQLRALQSMQEEREMRSGHLQSPHQFDGTNTPAYGYLPDGSPTH</sequence>
<evidence type="ECO:0000313" key="3">
    <source>
        <dbReference type="WBParaSite" id="MBELARI_LOCUS17797"/>
    </source>
</evidence>
<feature type="compositionally biased region" description="Pro residues" evidence="1">
    <location>
        <begin position="280"/>
        <end position="291"/>
    </location>
</feature>
<feature type="compositionally biased region" description="Basic and acidic residues" evidence="1">
    <location>
        <begin position="20"/>
        <end position="35"/>
    </location>
</feature>
<feature type="region of interest" description="Disordered" evidence="1">
    <location>
        <begin position="228"/>
        <end position="259"/>
    </location>
</feature>
<proteinExistence type="predicted"/>
<feature type="region of interest" description="Disordered" evidence="1">
    <location>
        <begin position="376"/>
        <end position="515"/>
    </location>
</feature>
<feature type="region of interest" description="Disordered" evidence="1">
    <location>
        <begin position="536"/>
        <end position="574"/>
    </location>
</feature>
<feature type="region of interest" description="Disordered" evidence="1">
    <location>
        <begin position="90"/>
        <end position="207"/>
    </location>
</feature>
<feature type="compositionally biased region" description="Polar residues" evidence="1">
    <location>
        <begin position="549"/>
        <end position="562"/>
    </location>
</feature>
<dbReference type="WBParaSite" id="MBELARI_LOCUS17797">
    <property type="protein sequence ID" value="MBELARI_LOCUS17797"/>
    <property type="gene ID" value="MBELARI_LOCUS17797"/>
</dbReference>
<dbReference type="AlphaFoldDB" id="A0AAF3EUQ7"/>
<organism evidence="2 3">
    <name type="scientific">Mesorhabditis belari</name>
    <dbReference type="NCBI Taxonomy" id="2138241"/>
    <lineage>
        <taxon>Eukaryota</taxon>
        <taxon>Metazoa</taxon>
        <taxon>Ecdysozoa</taxon>
        <taxon>Nematoda</taxon>
        <taxon>Chromadorea</taxon>
        <taxon>Rhabditida</taxon>
        <taxon>Rhabditina</taxon>
        <taxon>Rhabditomorpha</taxon>
        <taxon>Rhabditoidea</taxon>
        <taxon>Rhabditidae</taxon>
        <taxon>Mesorhabditinae</taxon>
        <taxon>Mesorhabditis</taxon>
    </lineage>
</organism>
<keyword evidence="2" id="KW-1185">Reference proteome</keyword>
<protein>
    <submittedName>
        <fullName evidence="3">Uncharacterized protein</fullName>
    </submittedName>
</protein>
<feature type="region of interest" description="Disordered" evidence="1">
    <location>
        <begin position="1"/>
        <end position="63"/>
    </location>
</feature>
<feature type="compositionally biased region" description="Gly residues" evidence="1">
    <location>
        <begin position="229"/>
        <end position="249"/>
    </location>
</feature>
<reference evidence="3" key="1">
    <citation type="submission" date="2024-02" db="UniProtKB">
        <authorList>
            <consortium name="WormBaseParasite"/>
        </authorList>
    </citation>
    <scope>IDENTIFICATION</scope>
</reference>
<name>A0AAF3EUQ7_9BILA</name>
<evidence type="ECO:0000313" key="2">
    <source>
        <dbReference type="Proteomes" id="UP000887575"/>
    </source>
</evidence>
<feature type="compositionally biased region" description="Polar residues" evidence="1">
    <location>
        <begin position="38"/>
        <end position="47"/>
    </location>
</feature>
<dbReference type="Proteomes" id="UP000887575">
    <property type="component" value="Unassembled WGS sequence"/>
</dbReference>
<evidence type="ECO:0000256" key="1">
    <source>
        <dbReference type="SAM" id="MobiDB-lite"/>
    </source>
</evidence>